<evidence type="ECO:0000313" key="1">
    <source>
        <dbReference type="EMBL" id="KAK3303794.1"/>
    </source>
</evidence>
<dbReference type="EMBL" id="JAUDZG010000006">
    <property type="protein sequence ID" value="KAK3303794.1"/>
    <property type="molecule type" value="Genomic_DNA"/>
</dbReference>
<name>A0AAJ0GPK7_9PEZI</name>
<dbReference type="PANTHER" id="PTHR33112:SF16">
    <property type="entry name" value="HETEROKARYON INCOMPATIBILITY DOMAIN-CONTAINING PROTEIN"/>
    <property type="match status" value="1"/>
</dbReference>
<reference evidence="1" key="1">
    <citation type="journal article" date="2023" name="Mol. Phylogenet. Evol.">
        <title>Genome-scale phylogeny and comparative genomics of the fungal order Sordariales.</title>
        <authorList>
            <person name="Hensen N."/>
            <person name="Bonometti L."/>
            <person name="Westerberg I."/>
            <person name="Brannstrom I.O."/>
            <person name="Guillou S."/>
            <person name="Cros-Aarteil S."/>
            <person name="Calhoun S."/>
            <person name="Haridas S."/>
            <person name="Kuo A."/>
            <person name="Mondo S."/>
            <person name="Pangilinan J."/>
            <person name="Riley R."/>
            <person name="LaButti K."/>
            <person name="Andreopoulos B."/>
            <person name="Lipzen A."/>
            <person name="Chen C."/>
            <person name="Yan M."/>
            <person name="Daum C."/>
            <person name="Ng V."/>
            <person name="Clum A."/>
            <person name="Steindorff A."/>
            <person name="Ohm R.A."/>
            <person name="Martin F."/>
            <person name="Silar P."/>
            <person name="Natvig D.O."/>
            <person name="Lalanne C."/>
            <person name="Gautier V."/>
            <person name="Ament-Velasquez S.L."/>
            <person name="Kruys A."/>
            <person name="Hutchinson M.I."/>
            <person name="Powell A.J."/>
            <person name="Barry K."/>
            <person name="Miller A.N."/>
            <person name="Grigoriev I.V."/>
            <person name="Debuchy R."/>
            <person name="Gladieux P."/>
            <person name="Hiltunen Thoren M."/>
            <person name="Johannesson H."/>
        </authorList>
    </citation>
    <scope>NUCLEOTIDE SEQUENCE</scope>
    <source>
        <strain evidence="1">CBS 333.67</strain>
    </source>
</reference>
<keyword evidence="2" id="KW-1185">Reference proteome</keyword>
<gene>
    <name evidence="1" type="ORF">B0T15DRAFT_496325</name>
</gene>
<organism evidence="1 2">
    <name type="scientific">Chaetomium strumarium</name>
    <dbReference type="NCBI Taxonomy" id="1170767"/>
    <lineage>
        <taxon>Eukaryota</taxon>
        <taxon>Fungi</taxon>
        <taxon>Dikarya</taxon>
        <taxon>Ascomycota</taxon>
        <taxon>Pezizomycotina</taxon>
        <taxon>Sordariomycetes</taxon>
        <taxon>Sordariomycetidae</taxon>
        <taxon>Sordariales</taxon>
        <taxon>Chaetomiaceae</taxon>
        <taxon>Chaetomium</taxon>
    </lineage>
</organism>
<accession>A0AAJ0GPK7</accession>
<dbReference type="PANTHER" id="PTHR33112">
    <property type="entry name" value="DOMAIN PROTEIN, PUTATIVE-RELATED"/>
    <property type="match status" value="1"/>
</dbReference>
<reference evidence="1" key="2">
    <citation type="submission" date="2023-06" db="EMBL/GenBank/DDBJ databases">
        <authorList>
            <consortium name="Lawrence Berkeley National Laboratory"/>
            <person name="Mondo S.J."/>
            <person name="Hensen N."/>
            <person name="Bonometti L."/>
            <person name="Westerberg I."/>
            <person name="Brannstrom I.O."/>
            <person name="Guillou S."/>
            <person name="Cros-Aarteil S."/>
            <person name="Calhoun S."/>
            <person name="Haridas S."/>
            <person name="Kuo A."/>
            <person name="Pangilinan J."/>
            <person name="Riley R."/>
            <person name="Labutti K."/>
            <person name="Andreopoulos B."/>
            <person name="Lipzen A."/>
            <person name="Chen C."/>
            <person name="Yanf M."/>
            <person name="Daum C."/>
            <person name="Ng V."/>
            <person name="Clum A."/>
            <person name="Steindorff A."/>
            <person name="Ohm R."/>
            <person name="Martin F."/>
            <person name="Silar P."/>
            <person name="Natvig D."/>
            <person name="Lalanne C."/>
            <person name="Gautier V."/>
            <person name="Ament-Velasquez S.L."/>
            <person name="Kruys A."/>
            <person name="Hutchinson M.I."/>
            <person name="Powell A.J."/>
            <person name="Barry K."/>
            <person name="Miller A.N."/>
            <person name="Grigoriev I.V."/>
            <person name="Debuchy R."/>
            <person name="Gladieux P."/>
            <person name="Thoren M.H."/>
            <person name="Johannesson H."/>
        </authorList>
    </citation>
    <scope>NUCLEOTIDE SEQUENCE</scope>
    <source>
        <strain evidence="1">CBS 333.67</strain>
    </source>
</reference>
<proteinExistence type="predicted"/>
<dbReference type="RefSeq" id="XP_062719574.1">
    <property type="nucleotide sequence ID" value="XM_062867169.1"/>
</dbReference>
<dbReference type="Proteomes" id="UP001273166">
    <property type="component" value="Unassembled WGS sequence"/>
</dbReference>
<dbReference type="GeneID" id="87885998"/>
<dbReference type="AlphaFoldDB" id="A0AAJ0GPK7"/>
<protein>
    <submittedName>
        <fullName evidence="1">Uncharacterized protein</fullName>
    </submittedName>
</protein>
<comment type="caution">
    <text evidence="1">The sequence shown here is derived from an EMBL/GenBank/DDBJ whole genome shotgun (WGS) entry which is preliminary data.</text>
</comment>
<sequence>MAWSLVVQQYSNCDLTIASDKLIALSGVAHYHQRQLLGHDTYLAGLWRKTFIEELSWVCEKLNCRRVKEYRAPPWSWAAVDGPVTFANPLVGHYERYDNEAEIIDIRTELLDPGNSTAGVLAARAPG</sequence>
<evidence type="ECO:0000313" key="2">
    <source>
        <dbReference type="Proteomes" id="UP001273166"/>
    </source>
</evidence>